<keyword evidence="2" id="KW-1185">Reference proteome</keyword>
<dbReference type="Proteomes" id="UP000293952">
    <property type="component" value="Unassembled WGS sequence"/>
</dbReference>
<evidence type="ECO:0000313" key="1">
    <source>
        <dbReference type="EMBL" id="RYM34554.1"/>
    </source>
</evidence>
<protein>
    <submittedName>
        <fullName evidence="1">Uncharacterized protein</fullName>
    </submittedName>
</protein>
<evidence type="ECO:0000313" key="2">
    <source>
        <dbReference type="Proteomes" id="UP000293952"/>
    </source>
</evidence>
<dbReference type="RefSeq" id="WP_130092563.1">
    <property type="nucleotide sequence ID" value="NZ_SETE01000002.1"/>
</dbReference>
<dbReference type="AlphaFoldDB" id="A0A4Q4KPU2"/>
<proteinExistence type="predicted"/>
<comment type="caution">
    <text evidence="1">The sequence shown here is derived from an EMBL/GenBank/DDBJ whole genome shotgun (WGS) entry which is preliminary data.</text>
</comment>
<organism evidence="1 2">
    <name type="scientific">Brumimicrobium glaciale</name>
    <dbReference type="NCBI Taxonomy" id="200475"/>
    <lineage>
        <taxon>Bacteria</taxon>
        <taxon>Pseudomonadati</taxon>
        <taxon>Bacteroidota</taxon>
        <taxon>Flavobacteriia</taxon>
        <taxon>Flavobacteriales</taxon>
        <taxon>Crocinitomicaceae</taxon>
        <taxon>Brumimicrobium</taxon>
    </lineage>
</organism>
<dbReference type="EMBL" id="SETE01000002">
    <property type="protein sequence ID" value="RYM34554.1"/>
    <property type="molecule type" value="Genomic_DNA"/>
</dbReference>
<dbReference type="OrthoDB" id="962559at2"/>
<sequence length="221" mass="25632">MEIKLANNNSYTYEEVKAAENNGGSFVTYQWIIPLPLFYPVRRLSKVYFIPKDGNQAKYAKKYNIISLIIGWWGLPFGPIFVNRSVRLNNNGGVDVTEDIYLNLDRTGYDNGRLEIVKHFTKFIHPSKSEIPEYKKVFKKLIDEGILKSQPVIGLFVDTEKNVEPYIIIGFNEELKGKEELISKAIYKRFYKQLKFELVDLNSDFEFKEALLTQGLNLESI</sequence>
<gene>
    <name evidence="1" type="ORF">ERX46_04050</name>
</gene>
<name>A0A4Q4KPU2_9FLAO</name>
<reference evidence="1 2" key="1">
    <citation type="submission" date="2019-02" db="EMBL/GenBank/DDBJ databases">
        <title>Genome sequence of the sea-ice species Brumimicrobium glaciale.</title>
        <authorList>
            <person name="Bowman J.P."/>
        </authorList>
    </citation>
    <scope>NUCLEOTIDE SEQUENCE [LARGE SCALE GENOMIC DNA]</scope>
    <source>
        <strain evidence="1 2">IC156</strain>
    </source>
</reference>
<accession>A0A4Q4KPU2</accession>